<accession>A0A8I0HQ48</accession>
<evidence type="ECO:0000313" key="3">
    <source>
        <dbReference type="Proteomes" id="UP000650224"/>
    </source>
</evidence>
<proteinExistence type="predicted"/>
<protein>
    <submittedName>
        <fullName evidence="2">CHAT domain-containing protein</fullName>
    </submittedName>
</protein>
<feature type="domain" description="CHAT" evidence="1">
    <location>
        <begin position="537"/>
        <end position="797"/>
    </location>
</feature>
<dbReference type="RefSeq" id="WP_191734179.1">
    <property type="nucleotide sequence ID" value="NZ_JACSPR010000009.1"/>
</dbReference>
<dbReference type="InterPro" id="IPR024983">
    <property type="entry name" value="CHAT_dom"/>
</dbReference>
<dbReference type="EMBL" id="JACSPR010000009">
    <property type="protein sequence ID" value="MBD8030929.1"/>
    <property type="molecule type" value="Genomic_DNA"/>
</dbReference>
<organism evidence="2 3">
    <name type="scientific">Corynebacterium gallinarum</name>
    <dbReference type="NCBI Taxonomy" id="2762214"/>
    <lineage>
        <taxon>Bacteria</taxon>
        <taxon>Bacillati</taxon>
        <taxon>Actinomycetota</taxon>
        <taxon>Actinomycetes</taxon>
        <taxon>Mycobacteriales</taxon>
        <taxon>Corynebacteriaceae</taxon>
        <taxon>Corynebacterium</taxon>
    </lineage>
</organism>
<dbReference type="Pfam" id="PF12770">
    <property type="entry name" value="CHAT"/>
    <property type="match status" value="1"/>
</dbReference>
<keyword evidence="3" id="KW-1185">Reference proteome</keyword>
<evidence type="ECO:0000259" key="1">
    <source>
        <dbReference type="Pfam" id="PF12770"/>
    </source>
</evidence>
<gene>
    <name evidence="2" type="ORF">H9627_11465</name>
</gene>
<evidence type="ECO:0000313" key="2">
    <source>
        <dbReference type="EMBL" id="MBD8030929.1"/>
    </source>
</evidence>
<sequence length="804" mass="89561">MTNLTSPTTKFLDELELIMKTAYEEFFFQGSEQEAVEVGERLTKRTRSQMVRGMSPETVQRVTKMLGQRAKIGSFLKNVTEEISPLDDLAMLITYAILPDRDEARRHASRIFYRAGDQFIAAKDKKSAAISFTNSALCTLELFYPTKDELWSAHKTLSTTREWRQKGSVDSAYNNFQLSLATKKLVDMGEISPSPEIFQEILRGFDRAHQLFHKHDHAFDVGTYHRNIVETLTTWLNWQRSIAERDLANSIPELAPLHNQWPAASNQQLVSTLRVNPSVLGFDQTPAWVPQQSTILSQSIDQIPHFDDRLDAARNFAYSHPDATDELELGINRLRGILAPLRGQPPLPFDELDAIWATKDYETYVSRGLQELSISATAKETSHRYGQALSRIREAILSVRLAWPEERLHGLLRRYPEELRFAACELGRLQQWEDAFHLLELTRGLIASNSASLMHSGERTSAPEDEFMWIHLTHSPTGTYAICAQSGRYFGAEFPQLSGSILAPLFSGFHPPGLLSPGGSRETRRDSVVRISAVLIPVVEWILNQKSKTVVLHPGGYFQAFPIWSVGPMPGAIERGDIFLFQVPSQSLSATKSNPTAPGKNSLSVQEAATVAYQNPLPLAEEECSWIVESAPPSLASSLETATPGSILQAGRDNDFVHFAGHSSSHYDPLQSALHTYAGPLTVEKILSSPAKAQLIVLGSCESGLPQNFQLQDEYLSVQSAFWYSGVSYVAGTHWSVGDRAAAEFATAFYGMLFDKIFEDDLPVSHAIYLSWVKAVGTLRESFTDHLDWAAFSLVGNPIDGLSN</sequence>
<reference evidence="2 3" key="1">
    <citation type="submission" date="2020-08" db="EMBL/GenBank/DDBJ databases">
        <title>A Genomic Blueprint of the Chicken Gut Microbiome.</title>
        <authorList>
            <person name="Gilroy R."/>
            <person name="Ravi A."/>
            <person name="Getino M."/>
            <person name="Pursley I."/>
            <person name="Horton D.L."/>
            <person name="Alikhan N.-F."/>
            <person name="Baker D."/>
            <person name="Gharbi K."/>
            <person name="Hall N."/>
            <person name="Watson M."/>
            <person name="Adriaenssens E.M."/>
            <person name="Foster-Nyarko E."/>
            <person name="Jarju S."/>
            <person name="Secka A."/>
            <person name="Antonio M."/>
            <person name="Oren A."/>
            <person name="Chaudhuri R."/>
            <person name="La Ragione R.M."/>
            <person name="Hildebrand F."/>
            <person name="Pallen M.J."/>
        </authorList>
    </citation>
    <scope>NUCLEOTIDE SEQUENCE [LARGE SCALE GENOMIC DNA]</scope>
    <source>
        <strain evidence="2 3">Sa1YVA5</strain>
    </source>
</reference>
<name>A0A8I0HQ48_9CORY</name>
<comment type="caution">
    <text evidence="2">The sequence shown here is derived from an EMBL/GenBank/DDBJ whole genome shotgun (WGS) entry which is preliminary data.</text>
</comment>
<dbReference type="Proteomes" id="UP000650224">
    <property type="component" value="Unassembled WGS sequence"/>
</dbReference>
<dbReference type="AlphaFoldDB" id="A0A8I0HQ48"/>